<dbReference type="AlphaFoldDB" id="A0A242WBM5"/>
<keyword evidence="1" id="KW-0812">Transmembrane</keyword>
<keyword evidence="1" id="KW-1133">Transmembrane helix</keyword>
<accession>A0A242WBM5</accession>
<name>A0A242WBM5_BACTU</name>
<feature type="transmembrane region" description="Helical" evidence="1">
    <location>
        <begin position="158"/>
        <end position="179"/>
    </location>
</feature>
<evidence type="ECO:0000313" key="2">
    <source>
        <dbReference type="EMBL" id="OTW50779.1"/>
    </source>
</evidence>
<sequence>MFLHLLPFCIFLIYHVFNVYMDVSYRITKNYWHLTFLIIGMGYSYVFLEGIAWYKPLAIIGLTLCVGLLLEYFKQSSPGDTKMMIVTGLLLSLNLPEQGHITIAAAVIVFHLSLVALFAYGKLFKMNGVIKTFKYQISDIKAFFTPGVPISKVKIFDYFPGAITISLGSIIYIFLSLTLELR</sequence>
<protein>
    <submittedName>
        <fullName evidence="2">Uncharacterized protein</fullName>
    </submittedName>
</protein>
<feature type="transmembrane region" description="Helical" evidence="1">
    <location>
        <begin position="31"/>
        <end position="48"/>
    </location>
</feature>
<proteinExistence type="predicted"/>
<dbReference type="EMBL" id="NFCF01000063">
    <property type="protein sequence ID" value="OTW50779.1"/>
    <property type="molecule type" value="Genomic_DNA"/>
</dbReference>
<reference evidence="2 3" key="1">
    <citation type="submission" date="2016-10" db="EMBL/GenBank/DDBJ databases">
        <title>Comparative genomics of Bacillus thuringiensis reveals a path to pathogens against multiple invertebrate hosts.</title>
        <authorList>
            <person name="Zheng J."/>
            <person name="Gao Q."/>
            <person name="Liu H."/>
            <person name="Peng D."/>
            <person name="Ruan L."/>
            <person name="Sun M."/>
        </authorList>
    </citation>
    <scope>NUCLEOTIDE SEQUENCE [LARGE SCALE GENOMIC DNA]</scope>
    <source>
        <strain evidence="2">BGSC 4AC1</strain>
    </source>
</reference>
<dbReference type="Gene3D" id="1.20.120.1220">
    <property type="match status" value="1"/>
</dbReference>
<keyword evidence="1" id="KW-0472">Membrane</keyword>
<organism evidence="2 3">
    <name type="scientific">Bacillus thuringiensis serovar mexicanensis</name>
    <dbReference type="NCBI Taxonomy" id="180868"/>
    <lineage>
        <taxon>Bacteria</taxon>
        <taxon>Bacillati</taxon>
        <taxon>Bacillota</taxon>
        <taxon>Bacilli</taxon>
        <taxon>Bacillales</taxon>
        <taxon>Bacillaceae</taxon>
        <taxon>Bacillus</taxon>
        <taxon>Bacillus cereus group</taxon>
    </lineage>
</organism>
<evidence type="ECO:0000256" key="1">
    <source>
        <dbReference type="SAM" id="Phobius"/>
    </source>
</evidence>
<dbReference type="Proteomes" id="UP000195152">
    <property type="component" value="Unassembled WGS sequence"/>
</dbReference>
<feature type="transmembrane region" description="Helical" evidence="1">
    <location>
        <begin position="53"/>
        <end position="73"/>
    </location>
</feature>
<feature type="transmembrane region" description="Helical" evidence="1">
    <location>
        <begin position="101"/>
        <end position="121"/>
    </location>
</feature>
<comment type="caution">
    <text evidence="2">The sequence shown here is derived from an EMBL/GenBank/DDBJ whole genome shotgun (WGS) entry which is preliminary data.</text>
</comment>
<evidence type="ECO:0000313" key="3">
    <source>
        <dbReference type="Proteomes" id="UP000195152"/>
    </source>
</evidence>
<gene>
    <name evidence="2" type="ORF">BK699_09510</name>
</gene>